<dbReference type="Proteomes" id="UP001230685">
    <property type="component" value="Unassembled WGS sequence"/>
</dbReference>
<evidence type="ECO:0008006" key="3">
    <source>
        <dbReference type="Google" id="ProtNLM"/>
    </source>
</evidence>
<accession>A0ABT9EJF3</accession>
<reference evidence="1 2" key="1">
    <citation type="submission" date="2023-07" db="EMBL/GenBank/DDBJ databases">
        <authorList>
            <person name="Kim M.K."/>
        </authorList>
    </citation>
    <scope>NUCLEOTIDE SEQUENCE [LARGE SCALE GENOMIC DNA]</scope>
    <source>
        <strain evidence="1 2">KR1UV-12</strain>
    </source>
</reference>
<gene>
    <name evidence="1" type="ORF">Q5H91_07570</name>
</gene>
<keyword evidence="2" id="KW-1185">Reference proteome</keyword>
<proteinExistence type="predicted"/>
<sequence length="39" mass="4484">MYVKLNGEVVYLWRAVDHEGEGWRATSPRPGTRQPRSPS</sequence>
<comment type="caution">
    <text evidence="1">The sequence shown here is derived from an EMBL/GenBank/DDBJ whole genome shotgun (WGS) entry which is preliminary data.</text>
</comment>
<dbReference type="EMBL" id="JAUUDS010000002">
    <property type="protein sequence ID" value="MDP1027066.1"/>
    <property type="molecule type" value="Genomic_DNA"/>
</dbReference>
<protein>
    <recommendedName>
        <fullName evidence="3">DDE domain-containing protein</fullName>
    </recommendedName>
</protein>
<organism evidence="1 2">
    <name type="scientific">Sphingomonas aurea</name>
    <dbReference type="NCBI Taxonomy" id="3063994"/>
    <lineage>
        <taxon>Bacteria</taxon>
        <taxon>Pseudomonadati</taxon>
        <taxon>Pseudomonadota</taxon>
        <taxon>Alphaproteobacteria</taxon>
        <taxon>Sphingomonadales</taxon>
        <taxon>Sphingomonadaceae</taxon>
        <taxon>Sphingomonas</taxon>
    </lineage>
</organism>
<evidence type="ECO:0000313" key="1">
    <source>
        <dbReference type="EMBL" id="MDP1027066.1"/>
    </source>
</evidence>
<evidence type="ECO:0000313" key="2">
    <source>
        <dbReference type="Proteomes" id="UP001230685"/>
    </source>
</evidence>
<name>A0ABT9EJF3_9SPHN</name>